<dbReference type="PANTHER" id="PTHR30160:SF1">
    <property type="entry name" value="LIPOPOLYSACCHARIDE 1,2-N-ACETYLGLUCOSAMINETRANSFERASE-RELATED"/>
    <property type="match status" value="1"/>
</dbReference>
<dbReference type="PANTHER" id="PTHR30160">
    <property type="entry name" value="TETRAACYLDISACCHARIDE 4'-KINASE-RELATED"/>
    <property type="match status" value="1"/>
</dbReference>
<evidence type="ECO:0000313" key="3">
    <source>
        <dbReference type="EMBL" id="AQG80401.1"/>
    </source>
</evidence>
<dbReference type="KEGG" id="smon:AWR27_14360"/>
<dbReference type="GO" id="GO:0009244">
    <property type="term" value="P:lipopolysaccharide core region biosynthetic process"/>
    <property type="evidence" value="ECO:0007669"/>
    <property type="project" value="TreeGrafter"/>
</dbReference>
<dbReference type="SUPFAM" id="SSF53756">
    <property type="entry name" value="UDP-Glycosyltransferase/glycogen phosphorylase"/>
    <property type="match status" value="1"/>
</dbReference>
<dbReference type="Gene3D" id="3.40.50.2000">
    <property type="entry name" value="Glycogen Phosphorylase B"/>
    <property type="match status" value="2"/>
</dbReference>
<dbReference type="GO" id="GO:0008713">
    <property type="term" value="F:ADP-heptose-lipopolysaccharide heptosyltransferase activity"/>
    <property type="evidence" value="ECO:0007669"/>
    <property type="project" value="TreeGrafter"/>
</dbReference>
<dbReference type="STRING" id="1178516.AWR27_14360"/>
<protein>
    <submittedName>
        <fullName evidence="3">ADP-heptose--LPS heptosyltransferase</fullName>
    </submittedName>
</protein>
<proteinExistence type="predicted"/>
<evidence type="ECO:0000256" key="2">
    <source>
        <dbReference type="ARBA" id="ARBA00022679"/>
    </source>
</evidence>
<dbReference type="AlphaFoldDB" id="A0A1P9WYE2"/>
<keyword evidence="1" id="KW-0328">Glycosyltransferase</keyword>
<keyword evidence="2 3" id="KW-0808">Transferase</keyword>
<dbReference type="InterPro" id="IPR002201">
    <property type="entry name" value="Glyco_trans_9"/>
</dbReference>
<name>A0A1P9WYE2_9BACT</name>
<dbReference type="Pfam" id="PF01075">
    <property type="entry name" value="Glyco_transf_9"/>
    <property type="match status" value="1"/>
</dbReference>
<dbReference type="RefSeq" id="WP_077131827.1">
    <property type="nucleotide sequence ID" value="NZ_CP014263.1"/>
</dbReference>
<dbReference type="EMBL" id="CP014263">
    <property type="protein sequence ID" value="AQG80401.1"/>
    <property type="molecule type" value="Genomic_DNA"/>
</dbReference>
<dbReference type="GO" id="GO:0005829">
    <property type="term" value="C:cytosol"/>
    <property type="evidence" value="ECO:0007669"/>
    <property type="project" value="TreeGrafter"/>
</dbReference>
<evidence type="ECO:0000313" key="4">
    <source>
        <dbReference type="Proteomes" id="UP000187941"/>
    </source>
</evidence>
<accession>A0A1P9WYE2</accession>
<dbReference type="InterPro" id="IPR051199">
    <property type="entry name" value="LPS_LOS_Heptosyltrfase"/>
</dbReference>
<gene>
    <name evidence="3" type="ORF">AWR27_14360</name>
</gene>
<reference evidence="3" key="1">
    <citation type="submission" date="2016-01" db="EMBL/GenBank/DDBJ databases">
        <authorList>
            <person name="Oliw E.H."/>
        </authorList>
    </citation>
    <scope>NUCLEOTIDE SEQUENCE [LARGE SCALE GENOMIC DNA]</scope>
    <source>
        <strain evidence="3">DY10</strain>
    </source>
</reference>
<dbReference type="Proteomes" id="UP000187941">
    <property type="component" value="Chromosome"/>
</dbReference>
<sequence>MIVYGRDYCAPRSVAYPLALMDWFVDRYARGRYKRRNFGPPDAVRPKILFMTSGHLGDALILSYIFPVVRQRYPDAVIDVLSGDWCDPIWQSNPYIRRVLHLNHPNTNRRNWSNLKKWQSFRQTFRSAVAALKTETYDYSVDIRFANSPLHFVLPFIRVRRAIGFGARGWGGLLDDEFFLPNGEFHHFTLLDELWKPLGISASIETIQPYFETPGLTAGQIWQKLGQPQPAGPVVLLCPEAGGTEKMLPTEFWLDVARRVLPDDTATLVLSGQTNFTATIYETLRRNHAVDASRIVSAVGKLTIQEMAVLAGASQYAVTLDSLPVHLCSIFCPTVAFFYNGMGLQFFPISARPTLVLHNHTASRELTIHRPDFQSEYVTTFDATTLDRAFEWIQKLVLKQ</sequence>
<keyword evidence="4" id="KW-1185">Reference proteome</keyword>
<evidence type="ECO:0000256" key="1">
    <source>
        <dbReference type="ARBA" id="ARBA00022676"/>
    </source>
</evidence>
<dbReference type="OrthoDB" id="9772349at2"/>
<organism evidence="3 4">
    <name type="scientific">Spirosoma montaniterrae</name>
    <dbReference type="NCBI Taxonomy" id="1178516"/>
    <lineage>
        <taxon>Bacteria</taxon>
        <taxon>Pseudomonadati</taxon>
        <taxon>Bacteroidota</taxon>
        <taxon>Cytophagia</taxon>
        <taxon>Cytophagales</taxon>
        <taxon>Cytophagaceae</taxon>
        <taxon>Spirosoma</taxon>
    </lineage>
</organism>